<evidence type="ECO:0000313" key="4">
    <source>
        <dbReference type="Proteomes" id="UP000000763"/>
    </source>
</evidence>
<dbReference type="AlphaFoldDB" id="Q6L4Q4"/>
<feature type="region of interest" description="Disordered" evidence="1">
    <location>
        <begin position="101"/>
        <end position="162"/>
    </location>
</feature>
<dbReference type="PANTHER" id="PTHR32370">
    <property type="entry name" value="OS12G0117600 PROTEIN"/>
    <property type="match status" value="1"/>
</dbReference>
<keyword evidence="2" id="KW-0732">Signal</keyword>
<feature type="chain" id="PRO_5004277244" evidence="2">
    <location>
        <begin position="24"/>
        <end position="162"/>
    </location>
</feature>
<protein>
    <submittedName>
        <fullName evidence="3">Uncharacterized protein</fullName>
    </submittedName>
</protein>
<dbReference type="EMBL" id="AC130732">
    <property type="protein sequence ID" value="AAT44316.1"/>
    <property type="molecule type" value="Genomic_DNA"/>
</dbReference>
<sequence>MALLLSATVGRGLLLSLATVTQAVMVPKFGYIRKAVAAARGGITTTVEFDLFTLPGGVDAFDKAARYCYRANFQLSVRNAAALLCASAFLDMQPPLARWPDASTRPRSWRQGRVPWLRRHSRASAPASRGEGGEAARQPPGPLPTRGCLAPLRPGVAAAAPS</sequence>
<reference evidence="4" key="1">
    <citation type="journal article" date="2005" name="Nature">
        <title>The map-based sequence of the rice genome.</title>
        <authorList>
            <consortium name="International rice genome sequencing project (IRGSP)"/>
            <person name="Matsumoto T."/>
            <person name="Wu J."/>
            <person name="Kanamori H."/>
            <person name="Katayose Y."/>
            <person name="Fujisawa M."/>
            <person name="Namiki N."/>
            <person name="Mizuno H."/>
            <person name="Yamamoto K."/>
            <person name="Antonio B.A."/>
            <person name="Baba T."/>
            <person name="Sakata K."/>
            <person name="Nagamura Y."/>
            <person name="Aoki H."/>
            <person name="Arikawa K."/>
            <person name="Arita K."/>
            <person name="Bito T."/>
            <person name="Chiden Y."/>
            <person name="Fujitsuka N."/>
            <person name="Fukunaka R."/>
            <person name="Hamada M."/>
            <person name="Harada C."/>
            <person name="Hayashi A."/>
            <person name="Hijishita S."/>
            <person name="Honda M."/>
            <person name="Hosokawa S."/>
            <person name="Ichikawa Y."/>
            <person name="Idonuma A."/>
            <person name="Iijima M."/>
            <person name="Ikeda M."/>
            <person name="Ikeno M."/>
            <person name="Ito K."/>
            <person name="Ito S."/>
            <person name="Ito T."/>
            <person name="Ito Y."/>
            <person name="Ito Y."/>
            <person name="Iwabuchi A."/>
            <person name="Kamiya K."/>
            <person name="Karasawa W."/>
            <person name="Kurita K."/>
            <person name="Katagiri S."/>
            <person name="Kikuta A."/>
            <person name="Kobayashi H."/>
            <person name="Kobayashi N."/>
            <person name="Machita K."/>
            <person name="Maehara T."/>
            <person name="Masukawa M."/>
            <person name="Mizubayashi T."/>
            <person name="Mukai Y."/>
            <person name="Nagasaki H."/>
            <person name="Nagata Y."/>
            <person name="Naito S."/>
            <person name="Nakashima M."/>
            <person name="Nakama Y."/>
            <person name="Nakamichi Y."/>
            <person name="Nakamura M."/>
            <person name="Meguro A."/>
            <person name="Negishi M."/>
            <person name="Ohta I."/>
            <person name="Ohta T."/>
            <person name="Okamoto M."/>
            <person name="Ono N."/>
            <person name="Saji S."/>
            <person name="Sakaguchi M."/>
            <person name="Sakai K."/>
            <person name="Shibata M."/>
            <person name="Shimokawa T."/>
            <person name="Song J."/>
            <person name="Takazaki Y."/>
            <person name="Terasawa K."/>
            <person name="Tsugane M."/>
            <person name="Tsuji K."/>
            <person name="Ueda S."/>
            <person name="Waki K."/>
            <person name="Yamagata H."/>
            <person name="Yamamoto M."/>
            <person name="Yamamoto S."/>
            <person name="Yamane H."/>
            <person name="Yoshiki S."/>
            <person name="Yoshihara R."/>
            <person name="Yukawa K."/>
            <person name="Zhong H."/>
            <person name="Yano M."/>
            <person name="Yuan Q."/>
            <person name="Ouyang S."/>
            <person name="Liu J."/>
            <person name="Jones K.M."/>
            <person name="Gansberger K."/>
            <person name="Moffat K."/>
            <person name="Hill J."/>
            <person name="Bera J."/>
            <person name="Fadrosh D."/>
            <person name="Jin S."/>
            <person name="Johri S."/>
            <person name="Kim M."/>
            <person name="Overton L."/>
            <person name="Reardon M."/>
            <person name="Tsitrin T."/>
            <person name="Vuong H."/>
            <person name="Weaver B."/>
            <person name="Ciecko A."/>
            <person name="Tallon L."/>
            <person name="Jackson J."/>
            <person name="Pai G."/>
            <person name="Aken S.V."/>
            <person name="Utterback T."/>
            <person name="Reidmuller S."/>
            <person name="Feldblyum T."/>
            <person name="Hsiao J."/>
            <person name="Zismann V."/>
            <person name="Iobst S."/>
            <person name="de Vazeille A.R."/>
            <person name="Buell C.R."/>
            <person name="Ying K."/>
            <person name="Li Y."/>
            <person name="Lu T."/>
            <person name="Huang Y."/>
            <person name="Zhao Q."/>
            <person name="Feng Q."/>
            <person name="Zhang L."/>
            <person name="Zhu J."/>
            <person name="Weng Q."/>
            <person name="Mu J."/>
            <person name="Lu Y."/>
            <person name="Fan D."/>
            <person name="Liu Y."/>
            <person name="Guan J."/>
            <person name="Zhang Y."/>
            <person name="Yu S."/>
            <person name="Liu X."/>
            <person name="Zhang Y."/>
            <person name="Hong G."/>
            <person name="Han B."/>
            <person name="Choisne N."/>
            <person name="Demange N."/>
            <person name="Orjeda G."/>
            <person name="Samain S."/>
            <person name="Cattolico L."/>
            <person name="Pelletier E."/>
            <person name="Couloux A."/>
            <person name="Segurens B."/>
            <person name="Wincker P."/>
            <person name="D'Hont A."/>
            <person name="Scarpelli C."/>
            <person name="Weissenbach J."/>
            <person name="Salanoubat M."/>
            <person name="Quetier F."/>
            <person name="Yu Y."/>
            <person name="Kim H.R."/>
            <person name="Rambo T."/>
            <person name="Currie J."/>
            <person name="Collura K."/>
            <person name="Luo M."/>
            <person name="Yang T."/>
            <person name="Ammiraju J.S.S."/>
            <person name="Engler F."/>
            <person name="Soderlund C."/>
            <person name="Wing R.A."/>
            <person name="Palmer L.E."/>
            <person name="de la Bastide M."/>
            <person name="Spiegel L."/>
            <person name="Nascimento L."/>
            <person name="Zutavern T."/>
            <person name="O'Shaughnessy A."/>
            <person name="Dike S."/>
            <person name="Dedhia N."/>
            <person name="Preston R."/>
            <person name="Balija V."/>
            <person name="McCombie W.R."/>
            <person name="Chow T."/>
            <person name="Chen H."/>
            <person name="Chung M."/>
            <person name="Chen C."/>
            <person name="Shaw J."/>
            <person name="Wu H."/>
            <person name="Hsiao K."/>
            <person name="Chao Y."/>
            <person name="Chu M."/>
            <person name="Cheng C."/>
            <person name="Hour A."/>
            <person name="Lee P."/>
            <person name="Lin S."/>
            <person name="Lin Y."/>
            <person name="Liou J."/>
            <person name="Liu S."/>
            <person name="Hsing Y."/>
            <person name="Raghuvanshi S."/>
            <person name="Mohanty A."/>
            <person name="Bharti A.K."/>
            <person name="Gaur A."/>
            <person name="Gupta V."/>
            <person name="Kumar D."/>
            <person name="Ravi V."/>
            <person name="Vij S."/>
            <person name="Kapur A."/>
            <person name="Khurana P."/>
            <person name="Khurana P."/>
            <person name="Khurana J.P."/>
            <person name="Tyagi A.K."/>
            <person name="Gaikwad K."/>
            <person name="Singh A."/>
            <person name="Dalal V."/>
            <person name="Srivastava S."/>
            <person name="Dixit A."/>
            <person name="Pal A.K."/>
            <person name="Ghazi I.A."/>
            <person name="Yadav M."/>
            <person name="Pandit A."/>
            <person name="Bhargava A."/>
            <person name="Sureshbabu K."/>
            <person name="Batra K."/>
            <person name="Sharma T.R."/>
            <person name="Mohapatra T."/>
            <person name="Singh N.K."/>
            <person name="Messing J."/>
            <person name="Nelson A.B."/>
            <person name="Fuks G."/>
            <person name="Kavchok S."/>
            <person name="Keizer G."/>
            <person name="Linton E."/>
            <person name="Llaca V."/>
            <person name="Song R."/>
            <person name="Tanyolac B."/>
            <person name="Young S."/>
            <person name="Ho-Il K."/>
            <person name="Hahn J.H."/>
            <person name="Sangsakoo G."/>
            <person name="Vanavichit A."/>
            <person name="de Mattos Luiz.A.T."/>
            <person name="Zimmer P.D."/>
            <person name="Malone G."/>
            <person name="Dellagostin O."/>
            <person name="de Oliveira A.C."/>
            <person name="Bevan M."/>
            <person name="Bancroft I."/>
            <person name="Minx P."/>
            <person name="Cordum H."/>
            <person name="Wilson R."/>
            <person name="Cheng Z."/>
            <person name="Jin W."/>
            <person name="Jiang J."/>
            <person name="Leong S.A."/>
            <person name="Iwama H."/>
            <person name="Gojobori T."/>
            <person name="Itoh T."/>
            <person name="Niimura Y."/>
            <person name="Fujii Y."/>
            <person name="Habara T."/>
            <person name="Sakai H."/>
            <person name="Sato Y."/>
            <person name="Wilson G."/>
            <person name="Kumar K."/>
            <person name="McCouch S."/>
            <person name="Juretic N."/>
            <person name="Hoen D."/>
            <person name="Wright S."/>
            <person name="Bruskiewich R."/>
            <person name="Bureau T."/>
            <person name="Miyao A."/>
            <person name="Hirochika H."/>
            <person name="Nishikawa T."/>
            <person name="Kadowaki K."/>
            <person name="Sugiura M."/>
            <person name="Burr B."/>
            <person name="Sasaki T."/>
        </authorList>
    </citation>
    <scope>NUCLEOTIDE SEQUENCE [LARGE SCALE GENOMIC DNA]</scope>
    <source>
        <strain evidence="4">cv. Nipponbare</strain>
    </source>
</reference>
<evidence type="ECO:0000313" key="3">
    <source>
        <dbReference type="EMBL" id="AAT44316.1"/>
    </source>
</evidence>
<gene>
    <name evidence="3" type="primary">P0708D12.8</name>
</gene>
<proteinExistence type="predicted"/>
<reference evidence="4" key="2">
    <citation type="journal article" date="2008" name="Nucleic Acids Res.">
        <title>The rice annotation project database (RAP-DB): 2008 update.</title>
        <authorList>
            <consortium name="The rice annotation project (RAP)"/>
        </authorList>
    </citation>
    <scope>GENOME REANNOTATION</scope>
    <source>
        <strain evidence="4">cv. Nipponbare</strain>
    </source>
</reference>
<feature type="signal peptide" evidence="2">
    <location>
        <begin position="1"/>
        <end position="23"/>
    </location>
</feature>
<evidence type="ECO:0000256" key="2">
    <source>
        <dbReference type="SAM" id="SignalP"/>
    </source>
</evidence>
<dbReference type="InterPro" id="IPR043454">
    <property type="entry name" value="NPH3/RPT2-like"/>
</dbReference>
<accession>Q6L4Q4</accession>
<dbReference type="Proteomes" id="UP000000763">
    <property type="component" value="Chromosome 5"/>
</dbReference>
<name>Q6L4Q4_ORYSJ</name>
<organism evidence="3 4">
    <name type="scientific">Oryza sativa subsp. japonica</name>
    <name type="common">Rice</name>
    <dbReference type="NCBI Taxonomy" id="39947"/>
    <lineage>
        <taxon>Eukaryota</taxon>
        <taxon>Viridiplantae</taxon>
        <taxon>Streptophyta</taxon>
        <taxon>Embryophyta</taxon>
        <taxon>Tracheophyta</taxon>
        <taxon>Spermatophyta</taxon>
        <taxon>Magnoliopsida</taxon>
        <taxon>Liliopsida</taxon>
        <taxon>Poales</taxon>
        <taxon>Poaceae</taxon>
        <taxon>BOP clade</taxon>
        <taxon>Oryzoideae</taxon>
        <taxon>Oryzeae</taxon>
        <taxon>Oryzinae</taxon>
        <taxon>Oryza</taxon>
        <taxon>Oryza sativa</taxon>
    </lineage>
</organism>
<evidence type="ECO:0000256" key="1">
    <source>
        <dbReference type="SAM" id="MobiDB-lite"/>
    </source>
</evidence>